<dbReference type="AlphaFoldDB" id="A0A0D9WHY6"/>
<name>A0A0D9WHY6_9ORYZ</name>
<accession>A0A0D9WHY6</accession>
<sequence length="327" mass="36342">MAEAAITRYWCHECQQAIEEAMVEEIRCTFCGSEFVEEVTGEEIERLTNRQQEPGFLQWGVLENSIEHPGDARDSDDEDNDIGREFEGFIRRHRRASALRRVLDSIHDDLSDDQERDSSILINAFNQALALQSSVLDPDEGQSDQGGSTNDDGLLEEYVLGAGLSLLLQHLAESDPSRNGTPPAKKEVVEALPTVKIEEVISCSVCLDDLELGSQAKQMPCEHKFHSACILPWLELHSSCPVCRFELPSDVTKDLNEPGSIDRVEDDSHEEVRADGPGNVSESSNRPWAIAPWLNELFSRREPQNVGSVFTDQQPHAPGTHPNAGQS</sequence>
<dbReference type="GO" id="GO:0008270">
    <property type="term" value="F:zinc ion binding"/>
    <property type="evidence" value="ECO:0007669"/>
    <property type="project" value="UniProtKB-KW"/>
</dbReference>
<dbReference type="STRING" id="77586.A0A0D9WHY6"/>
<dbReference type="FunFam" id="3.30.40.10:FF:000022">
    <property type="entry name" value="E3 ubiquitin-protein ligase RING1-like"/>
    <property type="match status" value="1"/>
</dbReference>
<dbReference type="CDD" id="cd16669">
    <property type="entry name" value="RING-H2_RNF181"/>
    <property type="match status" value="1"/>
</dbReference>
<feature type="compositionally biased region" description="Polar residues" evidence="9">
    <location>
        <begin position="305"/>
        <end position="314"/>
    </location>
</feature>
<dbReference type="GO" id="GO:0005737">
    <property type="term" value="C:cytoplasm"/>
    <property type="evidence" value="ECO:0007669"/>
    <property type="project" value="TreeGrafter"/>
</dbReference>
<evidence type="ECO:0000256" key="1">
    <source>
        <dbReference type="ARBA" id="ARBA00000900"/>
    </source>
</evidence>
<feature type="region of interest" description="Disordered" evidence="9">
    <location>
        <begin position="256"/>
        <end position="285"/>
    </location>
</feature>
<dbReference type="InterPro" id="IPR029040">
    <property type="entry name" value="RPABC4/Spt4"/>
</dbReference>
<dbReference type="PANTHER" id="PTHR15710:SF22">
    <property type="entry name" value="RING-TYPE E3 UBIQUITIN TRANSFERASE"/>
    <property type="match status" value="1"/>
</dbReference>
<feature type="region of interest" description="Disordered" evidence="9">
    <location>
        <begin position="304"/>
        <end position="327"/>
    </location>
</feature>
<keyword evidence="5 8" id="KW-0863">Zinc-finger</keyword>
<keyword evidence="7" id="KW-0862">Zinc</keyword>
<dbReference type="HOGENOM" id="CLU_034892_4_0_1"/>
<dbReference type="Gramene" id="LPERR05G16780.1">
    <property type="protein sequence ID" value="LPERR05G16780.1"/>
    <property type="gene ID" value="LPERR05G16780"/>
</dbReference>
<dbReference type="EnsemblPlants" id="LPERR05G16780.1">
    <property type="protein sequence ID" value="LPERR05G16780.1"/>
    <property type="gene ID" value="LPERR05G16780"/>
</dbReference>
<evidence type="ECO:0000256" key="7">
    <source>
        <dbReference type="ARBA" id="ARBA00022833"/>
    </source>
</evidence>
<dbReference type="SUPFAM" id="SSF57850">
    <property type="entry name" value="RING/U-box"/>
    <property type="match status" value="1"/>
</dbReference>
<evidence type="ECO:0000313" key="12">
    <source>
        <dbReference type="Proteomes" id="UP000032180"/>
    </source>
</evidence>
<dbReference type="PROSITE" id="PS50089">
    <property type="entry name" value="ZF_RING_2"/>
    <property type="match status" value="1"/>
</dbReference>
<evidence type="ECO:0000256" key="9">
    <source>
        <dbReference type="SAM" id="MobiDB-lite"/>
    </source>
</evidence>
<feature type="domain" description="RING-type" evidence="10">
    <location>
        <begin position="203"/>
        <end position="244"/>
    </location>
</feature>
<dbReference type="SMART" id="SM00184">
    <property type="entry name" value="RING"/>
    <property type="match status" value="1"/>
</dbReference>
<evidence type="ECO:0000256" key="3">
    <source>
        <dbReference type="ARBA" id="ARBA00022679"/>
    </source>
</evidence>
<keyword evidence="12" id="KW-1185">Reference proteome</keyword>
<dbReference type="Gene3D" id="3.30.40.10">
    <property type="entry name" value="Zinc/RING finger domain, C3HC4 (zinc finger)"/>
    <property type="match status" value="1"/>
</dbReference>
<evidence type="ECO:0000256" key="4">
    <source>
        <dbReference type="ARBA" id="ARBA00022723"/>
    </source>
</evidence>
<proteinExistence type="predicted"/>
<dbReference type="InterPro" id="IPR039525">
    <property type="entry name" value="RNF126-like_zinc-ribbon"/>
</dbReference>
<reference evidence="11" key="3">
    <citation type="submission" date="2015-04" db="UniProtKB">
        <authorList>
            <consortium name="EnsemblPlants"/>
        </authorList>
    </citation>
    <scope>IDENTIFICATION</scope>
</reference>
<dbReference type="Pfam" id="PF13639">
    <property type="entry name" value="zf-RING_2"/>
    <property type="match status" value="1"/>
</dbReference>
<keyword evidence="4" id="KW-0479">Metal-binding</keyword>
<dbReference type="GO" id="GO:0016567">
    <property type="term" value="P:protein ubiquitination"/>
    <property type="evidence" value="ECO:0007669"/>
    <property type="project" value="TreeGrafter"/>
</dbReference>
<evidence type="ECO:0000313" key="11">
    <source>
        <dbReference type="EnsemblPlants" id="LPERR05G16780.1"/>
    </source>
</evidence>
<dbReference type="InterPro" id="IPR001841">
    <property type="entry name" value="Znf_RING"/>
</dbReference>
<dbReference type="GO" id="GO:0061630">
    <property type="term" value="F:ubiquitin protein ligase activity"/>
    <property type="evidence" value="ECO:0007669"/>
    <property type="project" value="UniProtKB-EC"/>
</dbReference>
<keyword evidence="3" id="KW-0808">Transferase</keyword>
<dbReference type="Proteomes" id="UP000032180">
    <property type="component" value="Chromosome 5"/>
</dbReference>
<keyword evidence="6" id="KW-0833">Ubl conjugation pathway</keyword>
<dbReference type="EC" id="2.3.2.27" evidence="2"/>
<dbReference type="SUPFAM" id="SSF63393">
    <property type="entry name" value="RNA polymerase subunits"/>
    <property type="match status" value="1"/>
</dbReference>
<organism evidence="11 12">
    <name type="scientific">Leersia perrieri</name>
    <dbReference type="NCBI Taxonomy" id="77586"/>
    <lineage>
        <taxon>Eukaryota</taxon>
        <taxon>Viridiplantae</taxon>
        <taxon>Streptophyta</taxon>
        <taxon>Embryophyta</taxon>
        <taxon>Tracheophyta</taxon>
        <taxon>Spermatophyta</taxon>
        <taxon>Magnoliopsida</taxon>
        <taxon>Liliopsida</taxon>
        <taxon>Poales</taxon>
        <taxon>Poaceae</taxon>
        <taxon>BOP clade</taxon>
        <taxon>Oryzoideae</taxon>
        <taxon>Oryzeae</taxon>
        <taxon>Oryzinae</taxon>
        <taxon>Leersia</taxon>
    </lineage>
</organism>
<evidence type="ECO:0000256" key="2">
    <source>
        <dbReference type="ARBA" id="ARBA00012483"/>
    </source>
</evidence>
<evidence type="ECO:0000256" key="8">
    <source>
        <dbReference type="PROSITE-ProRule" id="PRU00175"/>
    </source>
</evidence>
<reference evidence="11 12" key="1">
    <citation type="submission" date="2012-08" db="EMBL/GenBank/DDBJ databases">
        <title>Oryza genome evolution.</title>
        <authorList>
            <person name="Wing R.A."/>
        </authorList>
    </citation>
    <scope>NUCLEOTIDE SEQUENCE</scope>
</reference>
<dbReference type="Pfam" id="PF14369">
    <property type="entry name" value="Zn_ribbon_19"/>
    <property type="match status" value="1"/>
</dbReference>
<protein>
    <recommendedName>
        <fullName evidence="2">RING-type E3 ubiquitin transferase</fullName>
        <ecNumber evidence="2">2.3.2.27</ecNumber>
    </recommendedName>
</protein>
<evidence type="ECO:0000259" key="10">
    <source>
        <dbReference type="PROSITE" id="PS50089"/>
    </source>
</evidence>
<evidence type="ECO:0000256" key="5">
    <source>
        <dbReference type="ARBA" id="ARBA00022771"/>
    </source>
</evidence>
<dbReference type="eggNOG" id="KOG0800">
    <property type="taxonomic scope" value="Eukaryota"/>
</dbReference>
<reference evidence="12" key="2">
    <citation type="submission" date="2013-12" db="EMBL/GenBank/DDBJ databases">
        <authorList>
            <person name="Yu Y."/>
            <person name="Lee S."/>
            <person name="de Baynast K."/>
            <person name="Wissotski M."/>
            <person name="Liu L."/>
            <person name="Talag J."/>
            <person name="Goicoechea J."/>
            <person name="Angelova A."/>
            <person name="Jetty R."/>
            <person name="Kudrna D."/>
            <person name="Golser W."/>
            <person name="Rivera L."/>
            <person name="Zhang J."/>
            <person name="Wing R."/>
        </authorList>
    </citation>
    <scope>NUCLEOTIDE SEQUENCE</scope>
</reference>
<evidence type="ECO:0000256" key="6">
    <source>
        <dbReference type="ARBA" id="ARBA00022786"/>
    </source>
</evidence>
<dbReference type="InterPro" id="IPR013083">
    <property type="entry name" value="Znf_RING/FYVE/PHD"/>
</dbReference>
<comment type="catalytic activity">
    <reaction evidence="1">
        <text>S-ubiquitinyl-[E2 ubiquitin-conjugating enzyme]-L-cysteine + [acceptor protein]-L-lysine = [E2 ubiquitin-conjugating enzyme]-L-cysteine + N(6)-ubiquitinyl-[acceptor protein]-L-lysine.</text>
        <dbReference type="EC" id="2.3.2.27"/>
    </reaction>
</comment>
<dbReference type="PANTHER" id="PTHR15710">
    <property type="entry name" value="E3 UBIQUITIN-PROTEIN LIGASE PRAJA"/>
    <property type="match status" value="1"/>
</dbReference>